<protein>
    <submittedName>
        <fullName evidence="2 4">Uncharacterized protein</fullName>
    </submittedName>
</protein>
<feature type="region of interest" description="Disordered" evidence="1">
    <location>
        <begin position="124"/>
        <end position="161"/>
    </location>
</feature>
<organism evidence="4">
    <name type="scientific">Onchocerca flexuosa</name>
    <dbReference type="NCBI Taxonomy" id="387005"/>
    <lineage>
        <taxon>Eukaryota</taxon>
        <taxon>Metazoa</taxon>
        <taxon>Ecdysozoa</taxon>
        <taxon>Nematoda</taxon>
        <taxon>Chromadorea</taxon>
        <taxon>Rhabditida</taxon>
        <taxon>Spirurina</taxon>
        <taxon>Spiruromorpha</taxon>
        <taxon>Filarioidea</taxon>
        <taxon>Onchocercidae</taxon>
        <taxon>Onchocerca</taxon>
    </lineage>
</organism>
<keyword evidence="3" id="KW-1185">Reference proteome</keyword>
<evidence type="ECO:0000313" key="4">
    <source>
        <dbReference type="WBParaSite" id="OFLC_0000222901-mRNA-1"/>
    </source>
</evidence>
<feature type="compositionally biased region" description="Basic residues" evidence="1">
    <location>
        <begin position="140"/>
        <end position="159"/>
    </location>
</feature>
<proteinExistence type="predicted"/>
<evidence type="ECO:0000313" key="2">
    <source>
        <dbReference type="EMBL" id="VDO32305.1"/>
    </source>
</evidence>
<evidence type="ECO:0000256" key="1">
    <source>
        <dbReference type="SAM" id="MobiDB-lite"/>
    </source>
</evidence>
<dbReference type="EMBL" id="UZAJ01001238">
    <property type="protein sequence ID" value="VDO32305.1"/>
    <property type="molecule type" value="Genomic_DNA"/>
</dbReference>
<evidence type="ECO:0000313" key="3">
    <source>
        <dbReference type="Proteomes" id="UP000267606"/>
    </source>
</evidence>
<name>A0A183H420_9BILA</name>
<dbReference type="AlphaFoldDB" id="A0A183H420"/>
<reference evidence="2 3" key="2">
    <citation type="submission" date="2018-11" db="EMBL/GenBank/DDBJ databases">
        <authorList>
            <consortium name="Pathogen Informatics"/>
        </authorList>
    </citation>
    <scope>NUCLEOTIDE SEQUENCE [LARGE SCALE GENOMIC DNA]</scope>
</reference>
<accession>A0A183H420</accession>
<gene>
    <name evidence="2" type="ORF">OFLC_LOCUS2230</name>
</gene>
<dbReference type="Proteomes" id="UP000267606">
    <property type="component" value="Unassembled WGS sequence"/>
</dbReference>
<dbReference type="WBParaSite" id="OFLC_0000222901-mRNA-1">
    <property type="protein sequence ID" value="OFLC_0000222901-mRNA-1"/>
    <property type="gene ID" value="OFLC_0000222901"/>
</dbReference>
<sequence>MSREIIPQFIQKLMEYEQWILDEQKKAEQILKDCGYTVPKRRARINIWPEDFQKYFKMPDEYKRNKKNEACSAVNGSTSRKVRFRSKSSRFPISSPSDDCSLTIRIAKAIRIFCAEQTTNATSKKRKISETAAEEMPKSRGNRGHRTKQPKKKLKKVDKQRRNQIVEGNKLQAFNAAVNMERKFHKLSATRVAKPTLKVCNTLDSIPIV</sequence>
<reference evidence="4" key="1">
    <citation type="submission" date="2016-06" db="UniProtKB">
        <authorList>
            <consortium name="WormBaseParasite"/>
        </authorList>
    </citation>
    <scope>IDENTIFICATION</scope>
</reference>